<protein>
    <submittedName>
        <fullName evidence="6">Dienelactone hydrolase</fullName>
    </submittedName>
</protein>
<keyword evidence="6" id="KW-0378">Hydrolase</keyword>
<evidence type="ECO:0000259" key="4">
    <source>
        <dbReference type="Pfam" id="PF04775"/>
    </source>
</evidence>
<dbReference type="GO" id="GO:0006637">
    <property type="term" value="P:acyl-CoA metabolic process"/>
    <property type="evidence" value="ECO:0007669"/>
    <property type="project" value="InterPro"/>
</dbReference>
<dbReference type="EMBL" id="PVMZ01000019">
    <property type="protein sequence ID" value="PRX16591.1"/>
    <property type="molecule type" value="Genomic_DNA"/>
</dbReference>
<dbReference type="SUPFAM" id="SSF53474">
    <property type="entry name" value="alpha/beta-Hydrolases"/>
    <property type="match status" value="1"/>
</dbReference>
<keyword evidence="7" id="KW-1185">Reference proteome</keyword>
<evidence type="ECO:0000256" key="1">
    <source>
        <dbReference type="ARBA" id="ARBA00006538"/>
    </source>
</evidence>
<dbReference type="Gene3D" id="3.40.50.1820">
    <property type="entry name" value="alpha/beta hydrolase"/>
    <property type="match status" value="1"/>
</dbReference>
<feature type="active site" description="Charge relay system" evidence="2">
    <location>
        <position position="252"/>
    </location>
</feature>
<evidence type="ECO:0000313" key="6">
    <source>
        <dbReference type="EMBL" id="PRX16591.1"/>
    </source>
</evidence>
<name>A0A2T0K1B2_9ACTN</name>
<keyword evidence="3" id="KW-0732">Signal</keyword>
<dbReference type="Pfam" id="PF08840">
    <property type="entry name" value="BAAT_C"/>
    <property type="match status" value="1"/>
</dbReference>
<feature type="signal peptide" evidence="3">
    <location>
        <begin position="1"/>
        <end position="19"/>
    </location>
</feature>
<dbReference type="PANTHER" id="PTHR10824">
    <property type="entry name" value="ACYL-COENZYME A THIOESTERASE-RELATED"/>
    <property type="match status" value="1"/>
</dbReference>
<organism evidence="6 7">
    <name type="scientific">Actinoplanes italicus</name>
    <dbReference type="NCBI Taxonomy" id="113567"/>
    <lineage>
        <taxon>Bacteria</taxon>
        <taxon>Bacillati</taxon>
        <taxon>Actinomycetota</taxon>
        <taxon>Actinomycetes</taxon>
        <taxon>Micromonosporales</taxon>
        <taxon>Micromonosporaceae</taxon>
        <taxon>Actinoplanes</taxon>
    </lineage>
</organism>
<sequence>MFRRAVTVVLLLATLPACSATDEHPVMTVDAAATLADERVGIRVTGLAAGSAVTIRSETTDRNNITWRGTAVVHTDRTGVVDLDTASSTGGSYQGVDGMGLFWSMVPEGADPDTSFLAPNRPERGPFEVRLTATTASGATATAVARRQWLGEGVTHQRVHTDELVADIYLPPAEGPVRRPVLIFGGSEGGSSQLWEAAQLASHGHPAMALAYFDAPGLPATLDRVPLEYFATALRHLAAQTGGGPVSVIGYSRGSEAALLVGQHFPELVRGVVVYAPSDVVHAGFPHDDRPAWTYRGKPVPRGPIPVDKIPGGLLAIAGGDDQLWDSAGSARRLRERRPDTKILIYPRAGHVVGTYPHVPTGVAMGQHRLGGTRADDQRARVDGWPRVLAMLAAP</sequence>
<evidence type="ECO:0000313" key="7">
    <source>
        <dbReference type="Proteomes" id="UP000239415"/>
    </source>
</evidence>
<evidence type="ECO:0000256" key="3">
    <source>
        <dbReference type="SAM" id="SignalP"/>
    </source>
</evidence>
<dbReference type="InterPro" id="IPR006862">
    <property type="entry name" value="Thio_Ohase/aa_AcTrfase"/>
</dbReference>
<dbReference type="InterPro" id="IPR016662">
    <property type="entry name" value="Acyl-CoA_thioEstase_long-chain"/>
</dbReference>
<dbReference type="PIRSF" id="PIRSF016521">
    <property type="entry name" value="Acyl-CoA_hydro"/>
    <property type="match status" value="1"/>
</dbReference>
<dbReference type="AlphaFoldDB" id="A0A2T0K1B2"/>
<accession>A0A2T0K1B2</accession>
<comment type="similarity">
    <text evidence="1">Belongs to the C/M/P thioester hydrolase family.</text>
</comment>
<dbReference type="GO" id="GO:0006631">
    <property type="term" value="P:fatty acid metabolic process"/>
    <property type="evidence" value="ECO:0007669"/>
    <property type="project" value="TreeGrafter"/>
</dbReference>
<dbReference type="PANTHER" id="PTHR10824:SF4">
    <property type="entry name" value="ACYL-COENZYME A THIOESTERASE 1-LIKE"/>
    <property type="match status" value="1"/>
</dbReference>
<evidence type="ECO:0000256" key="2">
    <source>
        <dbReference type="PIRSR" id="PIRSR016521-1"/>
    </source>
</evidence>
<comment type="caution">
    <text evidence="6">The sequence shown here is derived from an EMBL/GenBank/DDBJ whole genome shotgun (WGS) entry which is preliminary data.</text>
</comment>
<feature type="active site" description="Charge relay system" evidence="2">
    <location>
        <position position="322"/>
    </location>
</feature>
<feature type="domain" description="BAAT/Acyl-CoA thioester hydrolase C-terminal" evidence="5">
    <location>
        <begin position="302"/>
        <end position="391"/>
    </location>
</feature>
<dbReference type="RefSeq" id="WP_106326983.1">
    <property type="nucleotide sequence ID" value="NZ_BOMO01000126.1"/>
</dbReference>
<dbReference type="Gene3D" id="2.60.40.2240">
    <property type="entry name" value="Acyl-CoA thioester hydrolase/BAAT N-terminal domain"/>
    <property type="match status" value="1"/>
</dbReference>
<feature type="chain" id="PRO_5015728169" evidence="3">
    <location>
        <begin position="20"/>
        <end position="395"/>
    </location>
</feature>
<feature type="active site" description="Charge relay system" evidence="2">
    <location>
        <position position="351"/>
    </location>
</feature>
<reference evidence="6 7" key="1">
    <citation type="submission" date="2018-03" db="EMBL/GenBank/DDBJ databases">
        <title>Genomic Encyclopedia of Archaeal and Bacterial Type Strains, Phase II (KMG-II): from individual species to whole genera.</title>
        <authorList>
            <person name="Goeker M."/>
        </authorList>
    </citation>
    <scope>NUCLEOTIDE SEQUENCE [LARGE SCALE GENOMIC DNA]</scope>
    <source>
        <strain evidence="6 7">DSM 43146</strain>
    </source>
</reference>
<dbReference type="Pfam" id="PF04775">
    <property type="entry name" value="Bile_Hydr_Trans"/>
    <property type="match status" value="1"/>
</dbReference>
<dbReference type="InterPro" id="IPR042490">
    <property type="entry name" value="Thio_Ohase/BAAT_N"/>
</dbReference>
<evidence type="ECO:0000259" key="5">
    <source>
        <dbReference type="Pfam" id="PF08840"/>
    </source>
</evidence>
<dbReference type="Proteomes" id="UP000239415">
    <property type="component" value="Unassembled WGS sequence"/>
</dbReference>
<feature type="domain" description="Acyl-CoA thioester hydrolase/bile acid-CoA amino acid N-acetyltransferase" evidence="4">
    <location>
        <begin position="37"/>
        <end position="160"/>
    </location>
</feature>
<dbReference type="InterPro" id="IPR029058">
    <property type="entry name" value="AB_hydrolase_fold"/>
</dbReference>
<dbReference type="GO" id="GO:0047617">
    <property type="term" value="F:fatty acyl-CoA hydrolase activity"/>
    <property type="evidence" value="ECO:0007669"/>
    <property type="project" value="TreeGrafter"/>
</dbReference>
<gene>
    <name evidence="6" type="ORF">CLV67_119172</name>
</gene>
<dbReference type="InterPro" id="IPR014940">
    <property type="entry name" value="BAAT_C"/>
</dbReference>
<proteinExistence type="inferred from homology"/>
<dbReference type="OrthoDB" id="4819815at2"/>